<dbReference type="AlphaFoldDB" id="A0A7R9JDP5"/>
<proteinExistence type="predicted"/>
<dbReference type="EMBL" id="OE185377">
    <property type="protein sequence ID" value="CAD7577283.1"/>
    <property type="molecule type" value="Genomic_DNA"/>
</dbReference>
<name>A0A7R9JDP5_TIMCA</name>
<evidence type="ECO:0000313" key="1">
    <source>
        <dbReference type="EMBL" id="CAD7577283.1"/>
    </source>
</evidence>
<reference evidence="1" key="1">
    <citation type="submission" date="2020-11" db="EMBL/GenBank/DDBJ databases">
        <authorList>
            <person name="Tran Van P."/>
        </authorList>
    </citation>
    <scope>NUCLEOTIDE SEQUENCE</scope>
</reference>
<protein>
    <submittedName>
        <fullName evidence="1">(California timema) hypothetical protein</fullName>
    </submittedName>
</protein>
<gene>
    <name evidence="1" type="ORF">TCMB3V08_LOCUS9836</name>
</gene>
<accession>A0A7R9JDP5</accession>
<sequence>MLPEDVAVVASKHAIIYKILFYHITSLKKEFLSTKGLVAMEYKAWFPPPRLRGKNSPHEGTGGHAVLDVVLTVAPLRKTSRH</sequence>
<organism evidence="1">
    <name type="scientific">Timema californicum</name>
    <name type="common">California timema</name>
    <name type="synonym">Walking stick</name>
    <dbReference type="NCBI Taxonomy" id="61474"/>
    <lineage>
        <taxon>Eukaryota</taxon>
        <taxon>Metazoa</taxon>
        <taxon>Ecdysozoa</taxon>
        <taxon>Arthropoda</taxon>
        <taxon>Hexapoda</taxon>
        <taxon>Insecta</taxon>
        <taxon>Pterygota</taxon>
        <taxon>Neoptera</taxon>
        <taxon>Polyneoptera</taxon>
        <taxon>Phasmatodea</taxon>
        <taxon>Timematodea</taxon>
        <taxon>Timematoidea</taxon>
        <taxon>Timematidae</taxon>
        <taxon>Timema</taxon>
    </lineage>
</organism>